<protein>
    <submittedName>
        <fullName evidence="1">Uncharacterized protein</fullName>
    </submittedName>
</protein>
<dbReference type="Proteomes" id="UP001054837">
    <property type="component" value="Unassembled WGS sequence"/>
</dbReference>
<evidence type="ECO:0000313" key="2">
    <source>
        <dbReference type="Proteomes" id="UP001054837"/>
    </source>
</evidence>
<proteinExistence type="predicted"/>
<reference evidence="1 2" key="1">
    <citation type="submission" date="2021-06" db="EMBL/GenBank/DDBJ databases">
        <title>Caerostris darwini draft genome.</title>
        <authorList>
            <person name="Kono N."/>
            <person name="Arakawa K."/>
        </authorList>
    </citation>
    <scope>NUCLEOTIDE SEQUENCE [LARGE SCALE GENOMIC DNA]</scope>
</reference>
<name>A0AAV4NND8_9ARAC</name>
<comment type="caution">
    <text evidence="1">The sequence shown here is derived from an EMBL/GenBank/DDBJ whole genome shotgun (WGS) entry which is preliminary data.</text>
</comment>
<dbReference type="EMBL" id="BPLQ01001877">
    <property type="protein sequence ID" value="GIX86302.1"/>
    <property type="molecule type" value="Genomic_DNA"/>
</dbReference>
<organism evidence="1 2">
    <name type="scientific">Caerostris darwini</name>
    <dbReference type="NCBI Taxonomy" id="1538125"/>
    <lineage>
        <taxon>Eukaryota</taxon>
        <taxon>Metazoa</taxon>
        <taxon>Ecdysozoa</taxon>
        <taxon>Arthropoda</taxon>
        <taxon>Chelicerata</taxon>
        <taxon>Arachnida</taxon>
        <taxon>Araneae</taxon>
        <taxon>Araneomorphae</taxon>
        <taxon>Entelegynae</taxon>
        <taxon>Araneoidea</taxon>
        <taxon>Araneidae</taxon>
        <taxon>Caerostris</taxon>
    </lineage>
</organism>
<evidence type="ECO:0000313" key="1">
    <source>
        <dbReference type="EMBL" id="GIX86302.1"/>
    </source>
</evidence>
<dbReference type="AlphaFoldDB" id="A0AAV4NND8"/>
<gene>
    <name evidence="1" type="ORF">CDAR_590091</name>
</gene>
<sequence length="130" mass="15052">MSNRKVNFDEIHFVQLESQSSVRVFEISIGRHGLSLVHHITLYGFGLKIVVYLRFQPHTLHIVHILHLLFPGGIQMTMKKALVFSLDIGNEGNHMLLYGQLFLMLGGDHMRDTWVGNMRTAYILLETWYT</sequence>
<keyword evidence="2" id="KW-1185">Reference proteome</keyword>
<accession>A0AAV4NND8</accession>